<dbReference type="InterPro" id="IPR050666">
    <property type="entry name" value="ESRP"/>
</dbReference>
<gene>
    <name evidence="4" type="ORF">OSTQU699_LOCUS5738</name>
</gene>
<dbReference type="AlphaFoldDB" id="A0A8S1IZW6"/>
<feature type="non-terminal residue" evidence="4">
    <location>
        <position position="51"/>
    </location>
</feature>
<protein>
    <recommendedName>
        <fullName evidence="3">RRM domain-containing protein</fullName>
    </recommendedName>
</protein>
<dbReference type="Pfam" id="PF00076">
    <property type="entry name" value="RRM_1"/>
    <property type="match status" value="1"/>
</dbReference>
<dbReference type="InterPro" id="IPR000504">
    <property type="entry name" value="RRM_dom"/>
</dbReference>
<feature type="non-terminal residue" evidence="4">
    <location>
        <position position="1"/>
    </location>
</feature>
<keyword evidence="1" id="KW-0677">Repeat</keyword>
<dbReference type="EMBL" id="CAJHUC010001242">
    <property type="protein sequence ID" value="CAD7700378.1"/>
    <property type="molecule type" value="Genomic_DNA"/>
</dbReference>
<dbReference type="Gene3D" id="3.30.70.330">
    <property type="match status" value="1"/>
</dbReference>
<feature type="domain" description="RRM" evidence="3">
    <location>
        <begin position="3"/>
        <end position="40"/>
    </location>
</feature>
<proteinExistence type="predicted"/>
<evidence type="ECO:0000256" key="2">
    <source>
        <dbReference type="ARBA" id="ARBA00022884"/>
    </source>
</evidence>
<evidence type="ECO:0000259" key="3">
    <source>
        <dbReference type="Pfam" id="PF00076"/>
    </source>
</evidence>
<reference evidence="4" key="1">
    <citation type="submission" date="2020-12" db="EMBL/GenBank/DDBJ databases">
        <authorList>
            <person name="Iha C."/>
        </authorList>
    </citation>
    <scope>NUCLEOTIDE SEQUENCE</scope>
</reference>
<dbReference type="PANTHER" id="PTHR13976">
    <property type="entry name" value="HETEROGENEOUS NUCLEAR RIBONUCLEOPROTEIN-RELATED"/>
    <property type="match status" value="1"/>
</dbReference>
<dbReference type="Proteomes" id="UP000708148">
    <property type="component" value="Unassembled WGS sequence"/>
</dbReference>
<dbReference type="SUPFAM" id="SSF54928">
    <property type="entry name" value="RNA-binding domain, RBD"/>
    <property type="match status" value="1"/>
</dbReference>
<dbReference type="InterPro" id="IPR012677">
    <property type="entry name" value="Nucleotide-bd_a/b_plait_sf"/>
</dbReference>
<evidence type="ECO:0000313" key="5">
    <source>
        <dbReference type="Proteomes" id="UP000708148"/>
    </source>
</evidence>
<dbReference type="InterPro" id="IPR035979">
    <property type="entry name" value="RBD_domain_sf"/>
</dbReference>
<sequence length="51" mass="5765">VFIVMDYGRPSGTAYVEFQTPEDAQAAMSKDRQMMGTRYIEIFGSSPEERA</sequence>
<organism evidence="4 5">
    <name type="scientific">Ostreobium quekettii</name>
    <dbReference type="NCBI Taxonomy" id="121088"/>
    <lineage>
        <taxon>Eukaryota</taxon>
        <taxon>Viridiplantae</taxon>
        <taxon>Chlorophyta</taxon>
        <taxon>core chlorophytes</taxon>
        <taxon>Ulvophyceae</taxon>
        <taxon>TCBD clade</taxon>
        <taxon>Bryopsidales</taxon>
        <taxon>Ostreobineae</taxon>
        <taxon>Ostreobiaceae</taxon>
        <taxon>Ostreobium</taxon>
    </lineage>
</organism>
<comment type="caution">
    <text evidence="4">The sequence shown here is derived from an EMBL/GenBank/DDBJ whole genome shotgun (WGS) entry which is preliminary data.</text>
</comment>
<keyword evidence="5" id="KW-1185">Reference proteome</keyword>
<evidence type="ECO:0000313" key="4">
    <source>
        <dbReference type="EMBL" id="CAD7700378.1"/>
    </source>
</evidence>
<evidence type="ECO:0000256" key="1">
    <source>
        <dbReference type="ARBA" id="ARBA00022737"/>
    </source>
</evidence>
<dbReference type="OrthoDB" id="431068at2759"/>
<name>A0A8S1IZW6_9CHLO</name>
<dbReference type="CDD" id="cd12254">
    <property type="entry name" value="RRM_hnRNPH_ESRPs_RBM12_like"/>
    <property type="match status" value="1"/>
</dbReference>
<accession>A0A8S1IZW6</accession>
<dbReference type="GO" id="GO:0003723">
    <property type="term" value="F:RNA binding"/>
    <property type="evidence" value="ECO:0007669"/>
    <property type="project" value="UniProtKB-KW"/>
</dbReference>
<keyword evidence="2" id="KW-0694">RNA-binding</keyword>